<sequence length="191" mass="20801">MNLKQKKVLFQYSTVVIPLFVIHASAVDAAQVDAGRSAIVVVSSQMGVSMTGRFRDFTGAVDFDPAKPAVGSATLSIKTASYDMGNDIYGEQIRDRKWFDTARFPFATFVSSAITPEQDGRYTVVGRLTIKGQSRAVTAPVTITREGSSLVFDGSLPISRTQYGIGVDEWKDTSIVADSVVIRFHIVSRQP</sequence>
<feature type="domain" description="Lipid/polyisoprenoid-binding YceI-like" evidence="2">
    <location>
        <begin position="29"/>
        <end position="189"/>
    </location>
</feature>
<evidence type="ECO:0000313" key="4">
    <source>
        <dbReference type="Proteomes" id="UP000236649"/>
    </source>
</evidence>
<dbReference type="Proteomes" id="UP000236649">
    <property type="component" value="Chromosome 5"/>
</dbReference>
<dbReference type="KEGG" id="phs:C2L64_49395"/>
<organism evidence="3 4">
    <name type="scientific">Paraburkholderia hospita</name>
    <dbReference type="NCBI Taxonomy" id="169430"/>
    <lineage>
        <taxon>Bacteria</taxon>
        <taxon>Pseudomonadati</taxon>
        <taxon>Pseudomonadota</taxon>
        <taxon>Betaproteobacteria</taxon>
        <taxon>Burkholderiales</taxon>
        <taxon>Burkholderiaceae</taxon>
        <taxon>Paraburkholderia</taxon>
    </lineage>
</organism>
<reference evidence="3 4" key="1">
    <citation type="submission" date="2018-01" db="EMBL/GenBank/DDBJ databases">
        <title>Species boundaries and ecological features among Paraburkholderia terrae DSMZ17804T, P. hospita DSMZ17164T and P. caribensis DSMZ13236T.</title>
        <authorList>
            <person name="Pratama A.A."/>
        </authorList>
    </citation>
    <scope>NUCLEOTIDE SEQUENCE [LARGE SCALE GENOMIC DNA]</scope>
    <source>
        <strain evidence="3 4">DSM 17164</strain>
    </source>
</reference>
<dbReference type="InterPro" id="IPR007372">
    <property type="entry name" value="Lipid/polyisoprenoid-bd_YceI"/>
</dbReference>
<accession>A0AAN1JM52</accession>
<dbReference type="PANTHER" id="PTHR34406:SF1">
    <property type="entry name" value="PROTEIN YCEI"/>
    <property type="match status" value="1"/>
</dbReference>
<dbReference type="RefSeq" id="WP_090836574.1">
    <property type="nucleotide sequence ID" value="NZ_CADFGJ010000029.1"/>
</dbReference>
<evidence type="ECO:0000259" key="2">
    <source>
        <dbReference type="SMART" id="SM00867"/>
    </source>
</evidence>
<dbReference type="EMBL" id="CP026109">
    <property type="protein sequence ID" value="AUT76290.1"/>
    <property type="molecule type" value="Genomic_DNA"/>
</dbReference>
<dbReference type="GeneID" id="55536263"/>
<dbReference type="InterPro" id="IPR036761">
    <property type="entry name" value="TTHA0802/YceI-like_sf"/>
</dbReference>
<proteinExistence type="predicted"/>
<name>A0AAN1JM52_9BURK</name>
<dbReference type="SUPFAM" id="SSF101874">
    <property type="entry name" value="YceI-like"/>
    <property type="match status" value="1"/>
</dbReference>
<feature type="signal peptide" evidence="1">
    <location>
        <begin position="1"/>
        <end position="29"/>
    </location>
</feature>
<dbReference type="Gene3D" id="2.40.128.110">
    <property type="entry name" value="Lipid/polyisoprenoid-binding, YceI-like"/>
    <property type="match status" value="1"/>
</dbReference>
<evidence type="ECO:0000256" key="1">
    <source>
        <dbReference type="SAM" id="SignalP"/>
    </source>
</evidence>
<dbReference type="PANTHER" id="PTHR34406">
    <property type="entry name" value="PROTEIN YCEI"/>
    <property type="match status" value="1"/>
</dbReference>
<keyword evidence="1" id="KW-0732">Signal</keyword>
<gene>
    <name evidence="3" type="ORF">C2L64_49395</name>
</gene>
<feature type="chain" id="PRO_5043021886" evidence="1">
    <location>
        <begin position="30"/>
        <end position="191"/>
    </location>
</feature>
<protein>
    <submittedName>
        <fullName evidence="3">Polyisoprenoid-binding protein</fullName>
    </submittedName>
</protein>
<dbReference type="AlphaFoldDB" id="A0AAN1JM52"/>
<dbReference type="SMART" id="SM00867">
    <property type="entry name" value="YceI"/>
    <property type="match status" value="1"/>
</dbReference>
<evidence type="ECO:0000313" key="3">
    <source>
        <dbReference type="EMBL" id="AUT76290.1"/>
    </source>
</evidence>
<dbReference type="Pfam" id="PF04264">
    <property type="entry name" value="YceI"/>
    <property type="match status" value="1"/>
</dbReference>